<evidence type="ECO:0000256" key="1">
    <source>
        <dbReference type="ARBA" id="ARBA00004167"/>
    </source>
</evidence>
<evidence type="ECO:0000313" key="8">
    <source>
        <dbReference type="EMBL" id="CAF1529318.1"/>
    </source>
</evidence>
<feature type="non-terminal residue" evidence="9">
    <location>
        <position position="1"/>
    </location>
</feature>
<dbReference type="Proteomes" id="UP000663854">
    <property type="component" value="Unassembled WGS sequence"/>
</dbReference>
<name>A0A816FRC3_9BILA</name>
<evidence type="ECO:0000259" key="7">
    <source>
        <dbReference type="PROSITE" id="PS50004"/>
    </source>
</evidence>
<dbReference type="SMART" id="SM01202">
    <property type="entry name" value="FerI"/>
    <property type="match status" value="1"/>
</dbReference>
<dbReference type="InterPro" id="IPR012968">
    <property type="entry name" value="FerIin_dom"/>
</dbReference>
<dbReference type="PANTHER" id="PTHR12546:SF33">
    <property type="entry name" value="SPERM VESICLE FUSION PROTEIN FER-1"/>
    <property type="match status" value="1"/>
</dbReference>
<evidence type="ECO:0000256" key="3">
    <source>
        <dbReference type="ARBA" id="ARBA00022737"/>
    </source>
</evidence>
<dbReference type="GO" id="GO:0016020">
    <property type="term" value="C:membrane"/>
    <property type="evidence" value="ECO:0007669"/>
    <property type="project" value="UniProtKB-SubCell"/>
</dbReference>
<evidence type="ECO:0000256" key="5">
    <source>
        <dbReference type="ARBA" id="ARBA00023136"/>
    </source>
</evidence>
<dbReference type="Gene3D" id="2.60.40.150">
    <property type="entry name" value="C2 domain"/>
    <property type="match status" value="1"/>
</dbReference>
<reference evidence="9" key="1">
    <citation type="submission" date="2021-02" db="EMBL/GenBank/DDBJ databases">
        <authorList>
            <person name="Nowell W R."/>
        </authorList>
    </citation>
    <scope>NUCLEOTIDE SEQUENCE</scope>
</reference>
<keyword evidence="5" id="KW-0472">Membrane</keyword>
<evidence type="ECO:0000256" key="6">
    <source>
        <dbReference type="SAM" id="MobiDB-lite"/>
    </source>
</evidence>
<organism evidence="9 10">
    <name type="scientific">Rotaria sordida</name>
    <dbReference type="NCBI Taxonomy" id="392033"/>
    <lineage>
        <taxon>Eukaryota</taxon>
        <taxon>Metazoa</taxon>
        <taxon>Spiralia</taxon>
        <taxon>Gnathifera</taxon>
        <taxon>Rotifera</taxon>
        <taxon>Eurotatoria</taxon>
        <taxon>Bdelloidea</taxon>
        <taxon>Philodinida</taxon>
        <taxon>Philodinidae</taxon>
        <taxon>Rotaria</taxon>
    </lineage>
</organism>
<gene>
    <name evidence="9" type="ORF">JXQ802_LOCUS56649</name>
    <name evidence="8" type="ORF">PYM288_LOCUS40076</name>
</gene>
<dbReference type="PANTHER" id="PTHR12546">
    <property type="entry name" value="FER-1-LIKE"/>
    <property type="match status" value="1"/>
</dbReference>
<evidence type="ECO:0000313" key="9">
    <source>
        <dbReference type="EMBL" id="CAF1664819.1"/>
    </source>
</evidence>
<protein>
    <recommendedName>
        <fullName evidence="7">C2 domain-containing protein</fullName>
    </recommendedName>
</protein>
<keyword evidence="3" id="KW-0677">Repeat</keyword>
<dbReference type="InterPro" id="IPR035892">
    <property type="entry name" value="C2_domain_sf"/>
</dbReference>
<evidence type="ECO:0000256" key="2">
    <source>
        <dbReference type="ARBA" id="ARBA00022692"/>
    </source>
</evidence>
<feature type="compositionally biased region" description="Basic and acidic residues" evidence="6">
    <location>
        <begin position="136"/>
        <end position="148"/>
    </location>
</feature>
<feature type="domain" description="C2" evidence="7">
    <location>
        <begin position="1"/>
        <end position="101"/>
    </location>
</feature>
<proteinExistence type="predicted"/>
<dbReference type="AlphaFoldDB" id="A0A816FRC3"/>
<dbReference type="SMART" id="SM00239">
    <property type="entry name" value="C2"/>
    <property type="match status" value="1"/>
</dbReference>
<dbReference type="Pfam" id="PF00168">
    <property type="entry name" value="C2"/>
    <property type="match status" value="1"/>
</dbReference>
<accession>A0A816FRC3</accession>
<keyword evidence="10" id="KW-1185">Reference proteome</keyword>
<dbReference type="PROSITE" id="PS50004">
    <property type="entry name" value="C2"/>
    <property type="match status" value="1"/>
</dbReference>
<dbReference type="InterPro" id="IPR000008">
    <property type="entry name" value="C2_dom"/>
</dbReference>
<dbReference type="SUPFAM" id="SSF49562">
    <property type="entry name" value="C2 domain (Calcium/lipid-binding domain, CaLB)"/>
    <property type="match status" value="1"/>
</dbReference>
<dbReference type="EMBL" id="CAJNOH010011822">
    <property type="protein sequence ID" value="CAF1529318.1"/>
    <property type="molecule type" value="Genomic_DNA"/>
</dbReference>
<dbReference type="InterPro" id="IPR037721">
    <property type="entry name" value="Ferlin"/>
</dbReference>
<comment type="caution">
    <text evidence="9">The sequence shown here is derived from an EMBL/GenBank/DDBJ whole genome shotgun (WGS) entry which is preliminary data.</text>
</comment>
<keyword evidence="2" id="KW-0812">Transmembrane</keyword>
<dbReference type="EMBL" id="CAJNOL010013684">
    <property type="protein sequence ID" value="CAF1664819.1"/>
    <property type="molecule type" value="Genomic_DNA"/>
</dbReference>
<comment type="subcellular location">
    <subcellularLocation>
        <location evidence="1">Membrane</location>
        <topology evidence="1">Single-pass membrane protein</topology>
    </subcellularLocation>
</comment>
<evidence type="ECO:0000313" key="10">
    <source>
        <dbReference type="Proteomes" id="UP000663870"/>
    </source>
</evidence>
<sequence>MIHVLQGRDFPGLNINPYVSVQIDDQKRYTNIQKSSNSPYFGEFFTFDFKLPATKFMEKVIFIKVHDAVRIVSTFTDTAPIGIFRLDLATVYNEKGHAFERKWAQLSNPENIAAPCGHLLLSISVTQRGVSTRNVVSEEAHEDDEFKPSESNPSAGFLPTLGPTWMFLYGSPREYTISKDKDGLSEGMGEAVCYKGRILMAIECHPVTGENTPNMNIQKETGIEFPAAHIFPMKRSFLLFGCIYDVSMIDKSFGSGKISFELSIGPSGYLNPQQLAAANHNPVSSLTRAYPCISIDNNKDYFRLPIDLQKPILFTKYIFHDYIYRMTLSNRLKYASEYL</sequence>
<feature type="region of interest" description="Disordered" evidence="6">
    <location>
        <begin position="134"/>
        <end position="155"/>
    </location>
</feature>
<evidence type="ECO:0000256" key="4">
    <source>
        <dbReference type="ARBA" id="ARBA00022989"/>
    </source>
</evidence>
<keyword evidence="4" id="KW-1133">Transmembrane helix</keyword>
<dbReference type="GO" id="GO:0007009">
    <property type="term" value="P:plasma membrane organization"/>
    <property type="evidence" value="ECO:0007669"/>
    <property type="project" value="TreeGrafter"/>
</dbReference>
<dbReference type="Proteomes" id="UP000663870">
    <property type="component" value="Unassembled WGS sequence"/>
</dbReference>